<evidence type="ECO:0000313" key="2">
    <source>
        <dbReference type="EMBL" id="KAK4452760.1"/>
    </source>
</evidence>
<accession>A0AAV9GYI2</accession>
<feature type="chain" id="PRO_5043720724" description="SCP domain-containing protein" evidence="1">
    <location>
        <begin position="21"/>
        <end position="198"/>
    </location>
</feature>
<feature type="signal peptide" evidence="1">
    <location>
        <begin position="1"/>
        <end position="20"/>
    </location>
</feature>
<sequence>MAITTKSLFAAAMAVQVVSGAPPVKSPLEGFEIFIPSWNVEVSPGHFEVLNGTVEEVMSQILEINPDFVVPEPTAEVPAESGAAPLEKRSQVWCNTYPQNSASRVRFQQGVNYLRGVSGTPHHGAGPNTCGRVSCSYNAAIYWCNNNHTPKTLSSYDAIANSAQHILNSCPDYLFLNHISGSNFEASNWVVHLMGDLC</sequence>
<reference evidence="2" key="1">
    <citation type="journal article" date="2023" name="Mol. Phylogenet. Evol.">
        <title>Genome-scale phylogeny and comparative genomics of the fungal order Sordariales.</title>
        <authorList>
            <person name="Hensen N."/>
            <person name="Bonometti L."/>
            <person name="Westerberg I."/>
            <person name="Brannstrom I.O."/>
            <person name="Guillou S."/>
            <person name="Cros-Aarteil S."/>
            <person name="Calhoun S."/>
            <person name="Haridas S."/>
            <person name="Kuo A."/>
            <person name="Mondo S."/>
            <person name="Pangilinan J."/>
            <person name="Riley R."/>
            <person name="LaButti K."/>
            <person name="Andreopoulos B."/>
            <person name="Lipzen A."/>
            <person name="Chen C."/>
            <person name="Yan M."/>
            <person name="Daum C."/>
            <person name="Ng V."/>
            <person name="Clum A."/>
            <person name="Steindorff A."/>
            <person name="Ohm R.A."/>
            <person name="Martin F."/>
            <person name="Silar P."/>
            <person name="Natvig D.O."/>
            <person name="Lalanne C."/>
            <person name="Gautier V."/>
            <person name="Ament-Velasquez S.L."/>
            <person name="Kruys A."/>
            <person name="Hutchinson M.I."/>
            <person name="Powell A.J."/>
            <person name="Barry K."/>
            <person name="Miller A.N."/>
            <person name="Grigoriev I.V."/>
            <person name="Debuchy R."/>
            <person name="Gladieux P."/>
            <person name="Hiltunen Thoren M."/>
            <person name="Johannesson H."/>
        </authorList>
    </citation>
    <scope>NUCLEOTIDE SEQUENCE</scope>
    <source>
        <strain evidence="2">PSN243</strain>
    </source>
</reference>
<comment type="caution">
    <text evidence="2">The sequence shown here is derived from an EMBL/GenBank/DDBJ whole genome shotgun (WGS) entry which is preliminary data.</text>
</comment>
<dbReference type="PANTHER" id="PTHR35605">
    <property type="entry name" value="ECP2 EFFECTOR PROTEIN DOMAIN-CONTAINING PROTEIN-RELATED"/>
    <property type="match status" value="1"/>
</dbReference>
<evidence type="ECO:0000256" key="1">
    <source>
        <dbReference type="SAM" id="SignalP"/>
    </source>
</evidence>
<protein>
    <recommendedName>
        <fullName evidence="4">SCP domain-containing protein</fullName>
    </recommendedName>
</protein>
<dbReference type="PANTHER" id="PTHR35605:SF1">
    <property type="entry name" value="ECP2 EFFECTOR PROTEIN DOMAIN-CONTAINING PROTEIN-RELATED"/>
    <property type="match status" value="1"/>
</dbReference>
<keyword evidence="1" id="KW-0732">Signal</keyword>
<evidence type="ECO:0000313" key="3">
    <source>
        <dbReference type="Proteomes" id="UP001321760"/>
    </source>
</evidence>
<keyword evidence="3" id="KW-1185">Reference proteome</keyword>
<dbReference type="AlphaFoldDB" id="A0AAV9GYI2"/>
<proteinExistence type="predicted"/>
<reference evidence="2" key="2">
    <citation type="submission" date="2023-05" db="EMBL/GenBank/DDBJ databases">
        <authorList>
            <consortium name="Lawrence Berkeley National Laboratory"/>
            <person name="Steindorff A."/>
            <person name="Hensen N."/>
            <person name="Bonometti L."/>
            <person name="Westerberg I."/>
            <person name="Brannstrom I.O."/>
            <person name="Guillou S."/>
            <person name="Cros-Aarteil S."/>
            <person name="Calhoun S."/>
            <person name="Haridas S."/>
            <person name="Kuo A."/>
            <person name="Mondo S."/>
            <person name="Pangilinan J."/>
            <person name="Riley R."/>
            <person name="Labutti K."/>
            <person name="Andreopoulos B."/>
            <person name="Lipzen A."/>
            <person name="Chen C."/>
            <person name="Yanf M."/>
            <person name="Daum C."/>
            <person name="Ng V."/>
            <person name="Clum A."/>
            <person name="Ohm R."/>
            <person name="Martin F."/>
            <person name="Silar P."/>
            <person name="Natvig D."/>
            <person name="Lalanne C."/>
            <person name="Gautier V."/>
            <person name="Ament-Velasquez S.L."/>
            <person name="Kruys A."/>
            <person name="Hutchinson M.I."/>
            <person name="Powell A.J."/>
            <person name="Barry K."/>
            <person name="Miller A.N."/>
            <person name="Grigoriev I.V."/>
            <person name="Debuchy R."/>
            <person name="Gladieux P."/>
            <person name="Thoren M.H."/>
            <person name="Johannesson H."/>
        </authorList>
    </citation>
    <scope>NUCLEOTIDE SEQUENCE</scope>
    <source>
        <strain evidence="2">PSN243</strain>
    </source>
</reference>
<name>A0AAV9GYI2_9PEZI</name>
<evidence type="ECO:0008006" key="4">
    <source>
        <dbReference type="Google" id="ProtNLM"/>
    </source>
</evidence>
<gene>
    <name evidence="2" type="ORF">QBC34DRAFT_455797</name>
</gene>
<dbReference type="Proteomes" id="UP001321760">
    <property type="component" value="Unassembled WGS sequence"/>
</dbReference>
<organism evidence="2 3">
    <name type="scientific">Podospora aff. communis PSN243</name>
    <dbReference type="NCBI Taxonomy" id="3040156"/>
    <lineage>
        <taxon>Eukaryota</taxon>
        <taxon>Fungi</taxon>
        <taxon>Dikarya</taxon>
        <taxon>Ascomycota</taxon>
        <taxon>Pezizomycotina</taxon>
        <taxon>Sordariomycetes</taxon>
        <taxon>Sordariomycetidae</taxon>
        <taxon>Sordariales</taxon>
        <taxon>Podosporaceae</taxon>
        <taxon>Podospora</taxon>
    </lineage>
</organism>
<dbReference type="EMBL" id="MU865923">
    <property type="protein sequence ID" value="KAK4452760.1"/>
    <property type="molecule type" value="Genomic_DNA"/>
</dbReference>